<sequence>MPLFETLREIQEIVKLQKTLTAPAIASLFEIKDQERLERIMKLAAETSTVVGMSTNRQTNTPYLFYKTRMHSHQGECLE</sequence>
<dbReference type="AlphaFoldDB" id="A0AA96V8S5"/>
<organism evidence="1 2">
    <name type="scientific">Methanimicrococcus stummii</name>
    <dbReference type="NCBI Taxonomy" id="3028294"/>
    <lineage>
        <taxon>Archaea</taxon>
        <taxon>Methanobacteriati</taxon>
        <taxon>Methanobacteriota</taxon>
        <taxon>Stenosarchaea group</taxon>
        <taxon>Methanomicrobia</taxon>
        <taxon>Methanosarcinales</taxon>
        <taxon>Methanosarcinaceae</taxon>
        <taxon>Methanimicrococcus</taxon>
    </lineage>
</organism>
<dbReference type="KEGG" id="mees:MmiEs2_05030"/>
<evidence type="ECO:0000313" key="2">
    <source>
        <dbReference type="Proteomes" id="UP001302662"/>
    </source>
</evidence>
<gene>
    <name evidence="1" type="ORF">MmiEs2_05030</name>
</gene>
<keyword evidence="2" id="KW-1185">Reference proteome</keyword>
<dbReference type="GeneID" id="85196953"/>
<protein>
    <submittedName>
        <fullName evidence="1">Uncharacterized protein</fullName>
    </submittedName>
</protein>
<dbReference type="Proteomes" id="UP001302662">
    <property type="component" value="Chromosome"/>
</dbReference>
<reference evidence="1 2" key="1">
    <citation type="submission" date="2023-07" db="EMBL/GenBank/DDBJ databases">
        <title>Closed genome sequence of Methanimicrococcus sp. Es2.</title>
        <authorList>
            <person name="Protasov E."/>
            <person name="Platt K."/>
            <person name="Reeh H."/>
            <person name="Poehlein A."/>
            <person name="Daniel R."/>
            <person name="Brune A."/>
        </authorList>
    </citation>
    <scope>NUCLEOTIDE SEQUENCE [LARGE SCALE GENOMIC DNA]</scope>
    <source>
        <strain evidence="1 2">Es2</strain>
    </source>
</reference>
<dbReference type="EMBL" id="CP131062">
    <property type="protein sequence ID" value="WNY28318.1"/>
    <property type="molecule type" value="Genomic_DNA"/>
</dbReference>
<dbReference type="RefSeq" id="WP_316559861.1">
    <property type="nucleotide sequence ID" value="NZ_CP131062.1"/>
</dbReference>
<name>A0AA96V8S5_9EURY</name>
<accession>A0AA96V8S5</accession>
<proteinExistence type="predicted"/>
<evidence type="ECO:0000313" key="1">
    <source>
        <dbReference type="EMBL" id="WNY28318.1"/>
    </source>
</evidence>